<gene>
    <name evidence="1" type="ORF">TMSB3V08_LOCUS9500</name>
</gene>
<proteinExistence type="predicted"/>
<organism evidence="1">
    <name type="scientific">Timema monikensis</name>
    <dbReference type="NCBI Taxonomy" id="170555"/>
    <lineage>
        <taxon>Eukaryota</taxon>
        <taxon>Metazoa</taxon>
        <taxon>Ecdysozoa</taxon>
        <taxon>Arthropoda</taxon>
        <taxon>Hexapoda</taxon>
        <taxon>Insecta</taxon>
        <taxon>Pterygota</taxon>
        <taxon>Neoptera</taxon>
        <taxon>Polyneoptera</taxon>
        <taxon>Phasmatodea</taxon>
        <taxon>Timematodea</taxon>
        <taxon>Timematoidea</taxon>
        <taxon>Timematidae</taxon>
        <taxon>Timema</taxon>
    </lineage>
</organism>
<evidence type="ECO:0000313" key="1">
    <source>
        <dbReference type="EMBL" id="CAD7432801.1"/>
    </source>
</evidence>
<name>A0A7R9HSI9_9NEOP</name>
<dbReference type="EMBL" id="OB795878">
    <property type="protein sequence ID" value="CAD7432801.1"/>
    <property type="molecule type" value="Genomic_DNA"/>
</dbReference>
<reference evidence="1" key="1">
    <citation type="submission" date="2020-11" db="EMBL/GenBank/DDBJ databases">
        <authorList>
            <person name="Tran Van P."/>
        </authorList>
    </citation>
    <scope>NUCLEOTIDE SEQUENCE</scope>
</reference>
<accession>A0A7R9HSI9</accession>
<dbReference type="AlphaFoldDB" id="A0A7R9HSI9"/>
<protein>
    <submittedName>
        <fullName evidence="1">Uncharacterized protein</fullName>
    </submittedName>
</protein>
<sequence>MKTELLVVRLMEPVLSEVFAVARILTYPPPPAKGGLDINTQDLINTIKAGYTPMSPESSLIGYTPMSPESSLIGYTPMSLESSLIESSPI</sequence>